<dbReference type="HOGENOM" id="CLU_136284_0_0_1"/>
<dbReference type="InParanoid" id="H2YX67"/>
<dbReference type="AlphaFoldDB" id="H2YX67"/>
<feature type="domain" description="P-type" evidence="3">
    <location>
        <begin position="118"/>
        <end position="166"/>
    </location>
</feature>
<organism evidence="4 5">
    <name type="scientific">Ciona savignyi</name>
    <name type="common">Pacific transparent sea squirt</name>
    <dbReference type="NCBI Taxonomy" id="51511"/>
    <lineage>
        <taxon>Eukaryota</taxon>
        <taxon>Metazoa</taxon>
        <taxon>Chordata</taxon>
        <taxon>Tunicata</taxon>
        <taxon>Ascidiacea</taxon>
        <taxon>Phlebobranchia</taxon>
        <taxon>Cionidae</taxon>
        <taxon>Ciona</taxon>
    </lineage>
</organism>
<dbReference type="Gene3D" id="4.10.110.10">
    <property type="entry name" value="Spasmolytic Protein, domain 1"/>
    <property type="match status" value="2"/>
</dbReference>
<dbReference type="Proteomes" id="UP000007875">
    <property type="component" value="Unassembled WGS sequence"/>
</dbReference>
<evidence type="ECO:0000256" key="1">
    <source>
        <dbReference type="ARBA" id="ARBA00023157"/>
    </source>
</evidence>
<evidence type="ECO:0000313" key="4">
    <source>
        <dbReference type="Ensembl" id="ENSCSAVP00000009928.1"/>
    </source>
</evidence>
<evidence type="ECO:0000313" key="5">
    <source>
        <dbReference type="Proteomes" id="UP000007875"/>
    </source>
</evidence>
<keyword evidence="5" id="KW-1185">Reference proteome</keyword>
<name>H2YX67_CIOSA</name>
<dbReference type="PROSITE" id="PS51448">
    <property type="entry name" value="P_TREFOIL_2"/>
    <property type="match status" value="1"/>
</dbReference>
<dbReference type="InterPro" id="IPR000519">
    <property type="entry name" value="P_trefoil_dom"/>
</dbReference>
<dbReference type="InterPro" id="IPR044913">
    <property type="entry name" value="P_trefoil_dom_sf"/>
</dbReference>
<evidence type="ECO:0000259" key="3">
    <source>
        <dbReference type="PROSITE" id="PS51448"/>
    </source>
</evidence>
<proteinExistence type="predicted"/>
<dbReference type="GeneTree" id="ENSGT00660000097238"/>
<dbReference type="Pfam" id="PF00088">
    <property type="entry name" value="Trefoil"/>
    <property type="match status" value="2"/>
</dbReference>
<protein>
    <recommendedName>
        <fullName evidence="3">P-type domain-containing protein</fullName>
    </recommendedName>
</protein>
<comment type="caution">
    <text evidence="2">Lacks conserved residue(s) required for the propagation of feature annotation.</text>
</comment>
<keyword evidence="1" id="KW-1015">Disulfide bond</keyword>
<evidence type="ECO:0000256" key="2">
    <source>
        <dbReference type="PROSITE-ProRule" id="PRU00779"/>
    </source>
</evidence>
<reference evidence="5" key="1">
    <citation type="submission" date="2003-08" db="EMBL/GenBank/DDBJ databases">
        <authorList>
            <person name="Birren B."/>
            <person name="Nusbaum C."/>
            <person name="Abebe A."/>
            <person name="Abouelleil A."/>
            <person name="Adekoya E."/>
            <person name="Ait-zahra M."/>
            <person name="Allen N."/>
            <person name="Allen T."/>
            <person name="An P."/>
            <person name="Anderson M."/>
            <person name="Anderson S."/>
            <person name="Arachchi H."/>
            <person name="Armbruster J."/>
            <person name="Bachantsang P."/>
            <person name="Baldwin J."/>
            <person name="Barry A."/>
            <person name="Bayul T."/>
            <person name="Blitshsteyn B."/>
            <person name="Bloom T."/>
            <person name="Blye J."/>
            <person name="Boguslavskiy L."/>
            <person name="Borowsky M."/>
            <person name="Boukhgalter B."/>
            <person name="Brunache A."/>
            <person name="Butler J."/>
            <person name="Calixte N."/>
            <person name="Calvo S."/>
            <person name="Camarata J."/>
            <person name="Campo K."/>
            <person name="Chang J."/>
            <person name="Cheshatsang Y."/>
            <person name="Citroen M."/>
            <person name="Collymore A."/>
            <person name="Considine T."/>
            <person name="Cook A."/>
            <person name="Cooke P."/>
            <person name="Corum B."/>
            <person name="Cuomo C."/>
            <person name="David R."/>
            <person name="Dawoe T."/>
            <person name="Degray S."/>
            <person name="Dodge S."/>
            <person name="Dooley K."/>
            <person name="Dorje P."/>
            <person name="Dorjee K."/>
            <person name="Dorris L."/>
            <person name="Duffey N."/>
            <person name="Dupes A."/>
            <person name="Elkins T."/>
            <person name="Engels R."/>
            <person name="Erickson J."/>
            <person name="Farina A."/>
            <person name="Faro S."/>
            <person name="Ferreira P."/>
            <person name="Fischer H."/>
            <person name="Fitzgerald M."/>
            <person name="Foley K."/>
            <person name="Gage D."/>
            <person name="Galagan J."/>
            <person name="Gearin G."/>
            <person name="Gnerre S."/>
            <person name="Gnirke A."/>
            <person name="Goyette A."/>
            <person name="Graham J."/>
            <person name="Grandbois E."/>
            <person name="Gyaltsen K."/>
            <person name="Hafez N."/>
            <person name="Hagopian D."/>
            <person name="Hagos B."/>
            <person name="Hall J."/>
            <person name="Hatcher B."/>
            <person name="Heller A."/>
            <person name="Higgins H."/>
            <person name="Honan T."/>
            <person name="Horn A."/>
            <person name="Houde N."/>
            <person name="Hughes L."/>
            <person name="Hulme W."/>
            <person name="Husby E."/>
            <person name="Iliev I."/>
            <person name="Jaffe D."/>
            <person name="Jones C."/>
            <person name="Kamal M."/>
            <person name="Kamat A."/>
            <person name="Kamvysselis M."/>
            <person name="Karlsson E."/>
            <person name="Kells C."/>
            <person name="Kieu A."/>
            <person name="Kisner P."/>
            <person name="Kodira C."/>
            <person name="Kulbokas E."/>
            <person name="Labutti K."/>
            <person name="Lama D."/>
            <person name="Landers T."/>
            <person name="Leger J."/>
            <person name="Levine S."/>
            <person name="Lewis D."/>
            <person name="Lewis T."/>
            <person name="Lindblad-toh K."/>
            <person name="Liu X."/>
            <person name="Lokyitsang T."/>
            <person name="Lokyitsang Y."/>
            <person name="Lucien O."/>
            <person name="Lui A."/>
            <person name="Ma L.J."/>
            <person name="Mabbitt R."/>
            <person name="Macdonald J."/>
            <person name="Maclean C."/>
            <person name="Major J."/>
            <person name="Manning J."/>
            <person name="Marabella R."/>
            <person name="Maru K."/>
            <person name="Matthews C."/>
            <person name="Mauceli E."/>
            <person name="Mccarthy M."/>
            <person name="Mcdonough S."/>
            <person name="Mcghee T."/>
            <person name="Meldrim J."/>
            <person name="Meneus L."/>
            <person name="Mesirov J."/>
            <person name="Mihalev A."/>
            <person name="Mihova T."/>
            <person name="Mikkelsen T."/>
            <person name="Mlenga V."/>
            <person name="Moru K."/>
            <person name="Mozes J."/>
            <person name="Mulrain L."/>
            <person name="Munson G."/>
            <person name="Naylor J."/>
            <person name="Newes C."/>
            <person name="Nguyen C."/>
            <person name="Nguyen N."/>
            <person name="Nguyen T."/>
            <person name="Nicol R."/>
            <person name="Nielsen C."/>
            <person name="Nizzari M."/>
            <person name="Norbu C."/>
            <person name="Norbu N."/>
            <person name="O'donnell P."/>
            <person name="Okoawo O."/>
            <person name="O'leary S."/>
            <person name="Omotosho B."/>
            <person name="O'neill K."/>
            <person name="Osman S."/>
            <person name="Parker S."/>
            <person name="Perrin D."/>
            <person name="Phunkhang P."/>
            <person name="Piqani B."/>
            <person name="Purcell S."/>
            <person name="Rachupka T."/>
            <person name="Ramasamy U."/>
            <person name="Rameau R."/>
            <person name="Ray V."/>
            <person name="Raymond C."/>
            <person name="Retta R."/>
            <person name="Richardson S."/>
            <person name="Rise C."/>
            <person name="Rodriguez J."/>
            <person name="Rogers J."/>
            <person name="Rogov P."/>
            <person name="Rutman M."/>
            <person name="Schupbach R."/>
            <person name="Seaman C."/>
            <person name="Settipalli S."/>
            <person name="Sharpe T."/>
            <person name="Sheridan J."/>
            <person name="Sherpa N."/>
            <person name="Shi J."/>
            <person name="Smirnov S."/>
            <person name="Smith C."/>
            <person name="Sougnez C."/>
            <person name="Spencer B."/>
            <person name="Stalker J."/>
            <person name="Stange-thomann N."/>
            <person name="Stavropoulos S."/>
            <person name="Stetson K."/>
            <person name="Stone C."/>
            <person name="Stone S."/>
            <person name="Stubbs M."/>
            <person name="Talamas J."/>
            <person name="Tchuinga P."/>
            <person name="Tenzing P."/>
            <person name="Tesfaye S."/>
            <person name="Theodore J."/>
            <person name="Thoulutsang Y."/>
            <person name="Topham K."/>
            <person name="Towey S."/>
            <person name="Tsamla T."/>
            <person name="Tsomo N."/>
            <person name="Vallee D."/>
            <person name="Vassiliev H."/>
            <person name="Venkataraman V."/>
            <person name="Vinson J."/>
            <person name="Vo A."/>
            <person name="Wade C."/>
            <person name="Wang S."/>
            <person name="Wangchuk T."/>
            <person name="Wangdi T."/>
            <person name="Whittaker C."/>
            <person name="Wilkinson J."/>
            <person name="Wu Y."/>
            <person name="Wyman D."/>
            <person name="Yadav S."/>
            <person name="Yang S."/>
            <person name="Yang X."/>
            <person name="Yeager S."/>
            <person name="Yee E."/>
            <person name="Young G."/>
            <person name="Zainoun J."/>
            <person name="Zembeck L."/>
            <person name="Zimmer A."/>
            <person name="Zody M."/>
            <person name="Lander E."/>
        </authorList>
    </citation>
    <scope>NUCLEOTIDE SEQUENCE [LARGE SCALE GENOMIC DNA]</scope>
</reference>
<reference evidence="4" key="3">
    <citation type="submission" date="2025-09" db="UniProtKB">
        <authorList>
            <consortium name="Ensembl"/>
        </authorList>
    </citation>
    <scope>IDENTIFICATION</scope>
</reference>
<sequence>MLLRQHYQSSSIQIARAMVLLQTESFVTEEERCSRVAHANRIGCFPVNSMNGLDINDVVTRQTCESGSGCCYEQVTLSFLERGLGVRKPPTCYKKMSVVIAPTQAAPTTTAAPAAPAPVCKDRDTLAPTSREDCGQFDYHECVRVKGCCYMPEILIPGAPWCFKKT</sequence>
<dbReference type="Ensembl" id="ENSCSAVT00000010048.1">
    <property type="protein sequence ID" value="ENSCSAVP00000009928.1"/>
    <property type="gene ID" value="ENSCSAVG00000005844.1"/>
</dbReference>
<reference evidence="4" key="2">
    <citation type="submission" date="2025-08" db="UniProtKB">
        <authorList>
            <consortium name="Ensembl"/>
        </authorList>
    </citation>
    <scope>IDENTIFICATION</scope>
</reference>
<accession>H2YX67</accession>